<dbReference type="OMA" id="QKNPANS"/>
<reference evidence="1" key="1">
    <citation type="submission" date="2025-08" db="UniProtKB">
        <authorList>
            <consortium name="Ensembl"/>
        </authorList>
    </citation>
    <scope>IDENTIFICATION</scope>
</reference>
<accession>A0A9J8AIW0</accession>
<dbReference type="Ensembl" id="ENSCCRT00000192067.1">
    <property type="protein sequence ID" value="ENSCCRP00000144797.1"/>
    <property type="gene ID" value="ENSCCRG00000071168.1"/>
</dbReference>
<dbReference type="Proteomes" id="UP001108240">
    <property type="component" value="Unplaced"/>
</dbReference>
<dbReference type="AlphaFoldDB" id="A0A9J8AIW0"/>
<sequence>MEETFCGVSSVMESSLYHNVHSILRELDANPQGGSACNKGMLRWNLHNRVDKNPSISVSLLRVLIKELEKVCSSVILSSYRTSKDFYKMNQWWPSPPKGAGHGAR</sequence>
<evidence type="ECO:0000313" key="2">
    <source>
        <dbReference type="Proteomes" id="UP001108240"/>
    </source>
</evidence>
<protein>
    <submittedName>
        <fullName evidence="1">Uncharacterized protein</fullName>
    </submittedName>
</protein>
<name>A0A9J8AIW0_CYPCA</name>
<keyword evidence="2" id="KW-1185">Reference proteome</keyword>
<reference evidence="1" key="2">
    <citation type="submission" date="2025-09" db="UniProtKB">
        <authorList>
            <consortium name="Ensembl"/>
        </authorList>
    </citation>
    <scope>IDENTIFICATION</scope>
</reference>
<dbReference type="GeneTree" id="ENSGT00940000178527"/>
<proteinExistence type="predicted"/>
<organism evidence="1 2">
    <name type="scientific">Cyprinus carpio carpio</name>
    <dbReference type="NCBI Taxonomy" id="630221"/>
    <lineage>
        <taxon>Eukaryota</taxon>
        <taxon>Metazoa</taxon>
        <taxon>Chordata</taxon>
        <taxon>Craniata</taxon>
        <taxon>Vertebrata</taxon>
        <taxon>Euteleostomi</taxon>
        <taxon>Actinopterygii</taxon>
        <taxon>Neopterygii</taxon>
        <taxon>Teleostei</taxon>
        <taxon>Ostariophysi</taxon>
        <taxon>Cypriniformes</taxon>
        <taxon>Cyprinidae</taxon>
        <taxon>Cyprininae</taxon>
        <taxon>Cyprinus</taxon>
    </lineage>
</organism>
<evidence type="ECO:0000313" key="1">
    <source>
        <dbReference type="Ensembl" id="ENSCCRP00000144797.1"/>
    </source>
</evidence>